<dbReference type="CDD" id="cd07067">
    <property type="entry name" value="HP_PGM_like"/>
    <property type="match status" value="1"/>
</dbReference>
<dbReference type="EMBL" id="SWBM01000001">
    <property type="protein sequence ID" value="TKC20130.1"/>
    <property type="molecule type" value="Genomic_DNA"/>
</dbReference>
<protein>
    <submittedName>
        <fullName evidence="1">Histidine phosphatase family protein</fullName>
    </submittedName>
</protein>
<gene>
    <name evidence="1" type="ORF">FA727_04630</name>
</gene>
<organism evidence="1 2">
    <name type="scientific">Robertmurraya kyonggiensis</name>
    <dbReference type="NCBI Taxonomy" id="1037680"/>
    <lineage>
        <taxon>Bacteria</taxon>
        <taxon>Bacillati</taxon>
        <taxon>Bacillota</taxon>
        <taxon>Bacilli</taxon>
        <taxon>Bacillales</taxon>
        <taxon>Bacillaceae</taxon>
        <taxon>Robertmurraya</taxon>
    </lineage>
</organism>
<dbReference type="Proteomes" id="UP000307756">
    <property type="component" value="Unassembled WGS sequence"/>
</dbReference>
<dbReference type="AlphaFoldDB" id="A0A4V5P2A4"/>
<reference evidence="1 2" key="1">
    <citation type="journal article" date="2011" name="J. Microbiol.">
        <title>Bacillus kyonggiensis sp. nov., isolated from soil of a lettuce field.</title>
        <authorList>
            <person name="Dong K."/>
            <person name="Lee S."/>
        </authorList>
    </citation>
    <scope>NUCLEOTIDE SEQUENCE [LARGE SCALE GENOMIC DNA]</scope>
    <source>
        <strain evidence="1 2">NB22</strain>
    </source>
</reference>
<dbReference type="PANTHER" id="PTHR48100:SF1">
    <property type="entry name" value="HISTIDINE PHOSPHATASE FAMILY PROTEIN-RELATED"/>
    <property type="match status" value="1"/>
</dbReference>
<name>A0A4V5P2A4_9BACI</name>
<dbReference type="InterPro" id="IPR013078">
    <property type="entry name" value="His_Pase_superF_clade-1"/>
</dbReference>
<dbReference type="PIRSF" id="PIRSF000709">
    <property type="entry name" value="6PFK_2-Ptase"/>
    <property type="match status" value="1"/>
</dbReference>
<dbReference type="GO" id="GO:0005737">
    <property type="term" value="C:cytoplasm"/>
    <property type="evidence" value="ECO:0007669"/>
    <property type="project" value="TreeGrafter"/>
</dbReference>
<proteinExistence type="predicted"/>
<dbReference type="GO" id="GO:0016791">
    <property type="term" value="F:phosphatase activity"/>
    <property type="evidence" value="ECO:0007669"/>
    <property type="project" value="TreeGrafter"/>
</dbReference>
<evidence type="ECO:0000313" key="2">
    <source>
        <dbReference type="Proteomes" id="UP000307756"/>
    </source>
</evidence>
<comment type="caution">
    <text evidence="1">The sequence shown here is derived from an EMBL/GenBank/DDBJ whole genome shotgun (WGS) entry which is preliminary data.</text>
</comment>
<dbReference type="SUPFAM" id="SSF53254">
    <property type="entry name" value="Phosphoglycerate mutase-like"/>
    <property type="match status" value="1"/>
</dbReference>
<dbReference type="Pfam" id="PF00300">
    <property type="entry name" value="His_Phos_1"/>
    <property type="match status" value="1"/>
</dbReference>
<sequence length="179" mass="21170">MKNIYLIRHCEAEGQPFETKLTENGIKQAIELENFFVDKQVERIISSPYKRAVQSIQPLAERLNLEIELDNRLTERVLSPKNFPDWYEKLQDTFEDLDLKFEGGESSHEAMNRIVEVIEEVVRGTPDNVVIVTHGNLMSLLLKHLHQDFGFDDWKKLSNPDVYLLKYRNYQTTFERIWK</sequence>
<dbReference type="InterPro" id="IPR050275">
    <property type="entry name" value="PGM_Phosphatase"/>
</dbReference>
<dbReference type="InterPro" id="IPR029033">
    <property type="entry name" value="His_PPase_superfam"/>
</dbReference>
<keyword evidence="2" id="KW-1185">Reference proteome</keyword>
<dbReference type="Gene3D" id="3.40.50.1240">
    <property type="entry name" value="Phosphoglycerate mutase-like"/>
    <property type="match status" value="1"/>
</dbReference>
<evidence type="ECO:0000313" key="1">
    <source>
        <dbReference type="EMBL" id="TKC20130.1"/>
    </source>
</evidence>
<dbReference type="OrthoDB" id="512570at2"/>
<dbReference type="PANTHER" id="PTHR48100">
    <property type="entry name" value="BROAD-SPECIFICITY PHOSPHATASE YOR283W-RELATED"/>
    <property type="match status" value="1"/>
</dbReference>
<accession>A0A4V5P2A4</accession>
<dbReference type="SMART" id="SM00855">
    <property type="entry name" value="PGAM"/>
    <property type="match status" value="1"/>
</dbReference>